<proteinExistence type="predicted"/>
<gene>
    <name evidence="3" type="primary">csy2</name>
    <name evidence="1" type="ORF">ACT75_02250</name>
    <name evidence="2" type="ORF">CQR80_01750</name>
    <name evidence="3" type="ORF">FXB79_00625</name>
</gene>
<dbReference type="NCBIfam" id="TIGR02565">
    <property type="entry name" value="cas_Csy2"/>
    <property type="match status" value="1"/>
</dbReference>
<dbReference type="AlphaFoldDB" id="A0A142FYE1"/>
<dbReference type="eggNOG" id="ENOG502Z9HE">
    <property type="taxonomic scope" value="Bacteria"/>
</dbReference>
<dbReference type="OrthoDB" id="1550641at2"/>
<dbReference type="EMBL" id="VSED01000001">
    <property type="protein sequence ID" value="TYA40040.1"/>
    <property type="molecule type" value="Genomic_DNA"/>
</dbReference>
<dbReference type="EMBL" id="PCGW01000002">
    <property type="protein sequence ID" value="PHO21469.1"/>
    <property type="molecule type" value="Genomic_DNA"/>
</dbReference>
<accession>A0A142FYE1</accession>
<evidence type="ECO:0000313" key="6">
    <source>
        <dbReference type="Proteomes" id="UP000323012"/>
    </source>
</evidence>
<organism evidence="3 6">
    <name type="scientific">Aggregatibacter actinomycetemcomitans</name>
    <name type="common">Actinobacillus actinomycetemcomitans</name>
    <name type="synonym">Haemophilus actinomycetemcomitans</name>
    <dbReference type="NCBI Taxonomy" id="714"/>
    <lineage>
        <taxon>Bacteria</taxon>
        <taxon>Pseudomonadati</taxon>
        <taxon>Pseudomonadota</taxon>
        <taxon>Gammaproteobacteria</taxon>
        <taxon>Pasteurellales</taxon>
        <taxon>Pasteurellaceae</taxon>
        <taxon>Aggregatibacter</taxon>
    </lineage>
</organism>
<dbReference type="Proteomes" id="UP000323012">
    <property type="component" value="Unassembled WGS sequence"/>
</dbReference>
<evidence type="ECO:0000313" key="3">
    <source>
        <dbReference type="EMBL" id="TYA40040.1"/>
    </source>
</evidence>
<reference evidence="1 4" key="1">
    <citation type="submission" date="2015-10" db="EMBL/GenBank/DDBJ databases">
        <title>Tn-seq of a polymicrobial infection.</title>
        <authorList>
            <person name="Stacy A."/>
            <person name="Rumbaugh K.P."/>
            <person name="Whiteley M."/>
        </authorList>
    </citation>
    <scope>NUCLEOTIDE SEQUENCE [LARGE SCALE GENOMIC DNA]</scope>
    <source>
        <strain evidence="1 4">624</strain>
    </source>
</reference>
<dbReference type="Pfam" id="PF09614">
    <property type="entry name" value="Cas_Csy2"/>
    <property type="match status" value="1"/>
</dbReference>
<evidence type="ECO:0000313" key="1">
    <source>
        <dbReference type="EMBL" id="AMQ93421.1"/>
    </source>
</evidence>
<evidence type="ECO:0000313" key="2">
    <source>
        <dbReference type="EMBL" id="PHO21469.1"/>
    </source>
</evidence>
<dbReference type="Proteomes" id="UP000072236">
    <property type="component" value="Chromosome"/>
</dbReference>
<dbReference type="EMBL" id="CP012959">
    <property type="protein sequence ID" value="AMQ93421.1"/>
    <property type="molecule type" value="Genomic_DNA"/>
</dbReference>
<dbReference type="RefSeq" id="WP_005540023.1">
    <property type="nucleotide sequence ID" value="NZ_CP012959.1"/>
</dbReference>
<evidence type="ECO:0000313" key="5">
    <source>
        <dbReference type="Proteomes" id="UP000226080"/>
    </source>
</evidence>
<reference evidence="2 5" key="2">
    <citation type="submission" date="2017-10" db="EMBL/GenBank/DDBJ databases">
        <title>Draft genome sequences of Aggregatibacter actinomycetemcomitans strains 310a and 310b.</title>
        <authorList>
            <person name="May A.C."/>
            <person name="Ohta H."/>
            <person name="Maeda H."/>
            <person name="Kokeguchi S."/>
            <person name="Cugini C."/>
        </authorList>
    </citation>
    <scope>NUCLEOTIDE SEQUENCE [LARGE SCALE GENOMIC DNA]</scope>
    <source>
        <strain evidence="2 5">310b</strain>
    </source>
</reference>
<evidence type="ECO:0000313" key="4">
    <source>
        <dbReference type="Proteomes" id="UP000072236"/>
    </source>
</evidence>
<dbReference type="KEGG" id="aact:ACT75_02250"/>
<name>A0A142FYE1_AGGAC</name>
<dbReference type="InterPro" id="IPR013398">
    <property type="entry name" value="CRISPR-assoc_prot_Csy2"/>
</dbReference>
<sequence>MNTDFYLLFKHIKIQSANAISGPLSYGFPAVSGFVGAIHALSRKLNEKAMLDGVTIACHNYDLQAYQSTPFSDRTFIQTRNPLKKNGETAPIIEEGKVHLDISLVIELHISDKMLSHQVENNLNCDEAKIFLSECKNLLLKQRIAGGSVLSIEDVQLHYLEDEWKIKRQLLPGFVLMNAQAELIKITEELQQGLKQGDFVVLEANPDATAFDALIETAILHHIPNHPHAKTNEWQTYSIKQGRGWLVPIPVGYQAISPLFEAGQLQHCRTQDYPSQYVETLYSLGKWVSPLNLPEDLSRCFWRYTEPKNNLYLISQGDQ</sequence>
<keyword evidence="5" id="KW-1185">Reference proteome</keyword>
<reference evidence="3 6" key="3">
    <citation type="submission" date="2019-08" db="EMBL/GenBank/DDBJ databases">
        <title>Whole genome sequencing of Aggregatibacter actinomycetemcomitans cultured from blood stream infections in Denmark reveals a novel phylogenetic lineage expressing serotype a membrane O polysaccharide.</title>
        <authorList>
            <person name="Nedergaard S."/>
            <person name="Kobel C.M."/>
            <person name="Nielsen M.B."/>
            <person name="Moeller R.T."/>
            <person name="Jensen A.B."/>
            <person name="Noerskov-Lauritsen N."/>
        </authorList>
    </citation>
    <scope>NUCLEOTIDE SEQUENCE [LARGE SCALE GENOMIC DNA]</scope>
    <source>
        <strain evidence="3 6">PN_563</strain>
    </source>
</reference>
<protein>
    <submittedName>
        <fullName evidence="3">Type I-F CRISPR-associated protein Csy2</fullName>
    </submittedName>
</protein>
<dbReference type="Proteomes" id="UP000226080">
    <property type="component" value="Unassembled WGS sequence"/>
</dbReference>